<reference evidence="1 2" key="1">
    <citation type="submission" date="2024-01" db="EMBL/GenBank/DDBJ databases">
        <title>Pedobacter sp. nov., isolated from fresh soil.</title>
        <authorList>
            <person name="Le N.T.T."/>
        </authorList>
    </citation>
    <scope>NUCLEOTIDE SEQUENCE [LARGE SCALE GENOMIC DNA]</scope>
    <source>
        <strain evidence="1 2">KR3-3</strain>
    </source>
</reference>
<sequence length="208" mass="22975">MSIIEQLASSLGRRDEVPNQELAQQIVANGDQKAVAILVENLHHKNKDIQSDCIKTLDEIGKLNPKLVAPHIEALLALLDHKNNRLQWGAMTALNAVANENLKAVYQALPKIIACADKGSVITNDNCVGILIKLCAVPTYADDAFALLNERLLKCPTNQLPMYAENALPIINQQNKSIFVSTLTARLPEIEKDSKRLRVEKAIKKINK</sequence>
<dbReference type="RefSeq" id="WP_330105999.1">
    <property type="nucleotide sequence ID" value="NZ_JAZDQT010000001.1"/>
</dbReference>
<name>A0ABU7I2A1_9SPHI</name>
<accession>A0ABU7I2A1</accession>
<protein>
    <recommendedName>
        <fullName evidence="3">HEAT repeat domain-containing protein</fullName>
    </recommendedName>
</protein>
<proteinExistence type="predicted"/>
<dbReference type="Proteomes" id="UP001336835">
    <property type="component" value="Unassembled WGS sequence"/>
</dbReference>
<evidence type="ECO:0000313" key="2">
    <source>
        <dbReference type="Proteomes" id="UP001336835"/>
    </source>
</evidence>
<comment type="caution">
    <text evidence="1">The sequence shown here is derived from an EMBL/GenBank/DDBJ whole genome shotgun (WGS) entry which is preliminary data.</text>
</comment>
<dbReference type="InterPro" id="IPR011989">
    <property type="entry name" value="ARM-like"/>
</dbReference>
<dbReference type="SUPFAM" id="SSF48371">
    <property type="entry name" value="ARM repeat"/>
    <property type="match status" value="1"/>
</dbReference>
<organism evidence="1 2">
    <name type="scientific">Pedobacter albus</name>
    <dbReference type="NCBI Taxonomy" id="3113905"/>
    <lineage>
        <taxon>Bacteria</taxon>
        <taxon>Pseudomonadati</taxon>
        <taxon>Bacteroidota</taxon>
        <taxon>Sphingobacteriia</taxon>
        <taxon>Sphingobacteriales</taxon>
        <taxon>Sphingobacteriaceae</taxon>
        <taxon>Pedobacter</taxon>
    </lineage>
</organism>
<dbReference type="InterPro" id="IPR016024">
    <property type="entry name" value="ARM-type_fold"/>
</dbReference>
<evidence type="ECO:0000313" key="1">
    <source>
        <dbReference type="EMBL" id="MEE1943589.1"/>
    </source>
</evidence>
<evidence type="ECO:0008006" key="3">
    <source>
        <dbReference type="Google" id="ProtNLM"/>
    </source>
</evidence>
<keyword evidence="2" id="KW-1185">Reference proteome</keyword>
<gene>
    <name evidence="1" type="ORF">VRU48_00620</name>
</gene>
<dbReference type="Gene3D" id="1.25.10.10">
    <property type="entry name" value="Leucine-rich Repeat Variant"/>
    <property type="match status" value="1"/>
</dbReference>
<dbReference type="EMBL" id="JAZDQT010000001">
    <property type="protein sequence ID" value="MEE1943589.1"/>
    <property type="molecule type" value="Genomic_DNA"/>
</dbReference>